<evidence type="ECO:0008006" key="4">
    <source>
        <dbReference type="Google" id="ProtNLM"/>
    </source>
</evidence>
<dbReference type="Pfam" id="PF03963">
    <property type="entry name" value="FlgD"/>
    <property type="match status" value="1"/>
</dbReference>
<keyword evidence="1" id="KW-1005">Bacterial flagellum biogenesis</keyword>
<feature type="region of interest" description="Disordered" evidence="2">
    <location>
        <begin position="1"/>
        <end position="27"/>
    </location>
</feature>
<protein>
    <recommendedName>
        <fullName evidence="4">Basal-body rod modification protein FlgD</fullName>
    </recommendedName>
</protein>
<feature type="compositionally biased region" description="Low complexity" evidence="2">
    <location>
        <begin position="9"/>
        <end position="22"/>
    </location>
</feature>
<gene>
    <name evidence="3" type="ORF">SDC9_08889</name>
</gene>
<organism evidence="3">
    <name type="scientific">bioreactor metagenome</name>
    <dbReference type="NCBI Taxonomy" id="1076179"/>
    <lineage>
        <taxon>unclassified sequences</taxon>
        <taxon>metagenomes</taxon>
        <taxon>ecological metagenomes</taxon>
    </lineage>
</organism>
<evidence type="ECO:0000313" key="3">
    <source>
        <dbReference type="EMBL" id="MPL63267.1"/>
    </source>
</evidence>
<evidence type="ECO:0000256" key="1">
    <source>
        <dbReference type="ARBA" id="ARBA00022795"/>
    </source>
</evidence>
<accession>A0A644T9U7</accession>
<dbReference type="AlphaFoldDB" id="A0A644T9U7"/>
<dbReference type="InterPro" id="IPR005648">
    <property type="entry name" value="FlgD"/>
</dbReference>
<evidence type="ECO:0000256" key="2">
    <source>
        <dbReference type="SAM" id="MobiDB-lite"/>
    </source>
</evidence>
<dbReference type="GO" id="GO:0044781">
    <property type="term" value="P:bacterial-type flagellum organization"/>
    <property type="evidence" value="ECO:0007669"/>
    <property type="project" value="UniProtKB-KW"/>
</dbReference>
<reference evidence="3" key="1">
    <citation type="submission" date="2019-08" db="EMBL/GenBank/DDBJ databases">
        <authorList>
            <person name="Kucharzyk K."/>
            <person name="Murdoch R.W."/>
            <person name="Higgins S."/>
            <person name="Loffler F."/>
        </authorList>
    </citation>
    <scope>NUCLEOTIDE SEQUENCE</scope>
</reference>
<comment type="caution">
    <text evidence="3">The sequence shown here is derived from an EMBL/GenBank/DDBJ whole genome shotgun (WGS) entry which is preliminary data.</text>
</comment>
<name>A0A644T9U7_9ZZZZ</name>
<dbReference type="EMBL" id="VSSQ01000021">
    <property type="protein sequence ID" value="MPL63267.1"/>
    <property type="molecule type" value="Genomic_DNA"/>
</dbReference>
<proteinExistence type="predicted"/>
<sequence length="134" mass="14061">MAGITNVNQTSAATTKQTTSSSNPGMGKDDFLKLLVTQLQYQDPMNPMEDKEFIAQMAQFSSLEQMQNLNSSMMTVQASGMIGTKVTWTADNGDELSGIVSAVKITDGKPSLLVGDVSVALDKVTKVAAPGVGG</sequence>
<dbReference type="NCBIfam" id="NF007197">
    <property type="entry name" value="PRK09618.1"/>
    <property type="match status" value="1"/>
</dbReference>